<dbReference type="SUPFAM" id="SSF52540">
    <property type="entry name" value="P-loop containing nucleoside triphosphate hydrolases"/>
    <property type="match status" value="1"/>
</dbReference>
<dbReference type="GO" id="GO:0005524">
    <property type="term" value="F:ATP binding"/>
    <property type="evidence" value="ECO:0007669"/>
    <property type="project" value="UniProtKB-UniRule"/>
</dbReference>
<keyword evidence="3 4" id="KW-0342">GTP-binding</keyword>
<dbReference type="Proteomes" id="UP000886743">
    <property type="component" value="Unassembled WGS sequence"/>
</dbReference>
<evidence type="ECO:0000313" key="8">
    <source>
        <dbReference type="Proteomes" id="UP000886743"/>
    </source>
</evidence>
<dbReference type="EMBL" id="DVOF01000058">
    <property type="protein sequence ID" value="HIV02310.1"/>
    <property type="molecule type" value="Genomic_DNA"/>
</dbReference>
<dbReference type="GO" id="GO:0005525">
    <property type="term" value="F:GTP binding"/>
    <property type="evidence" value="ECO:0007669"/>
    <property type="project" value="UniProtKB-UniRule"/>
</dbReference>
<dbReference type="HAMAP" id="MF_00636">
    <property type="entry name" value="RapZ_like"/>
    <property type="match status" value="1"/>
</dbReference>
<dbReference type="PANTHER" id="PTHR30448">
    <property type="entry name" value="RNASE ADAPTER PROTEIN RAPZ"/>
    <property type="match status" value="1"/>
</dbReference>
<feature type="domain" description="RapZ-like N-terminal" evidence="5">
    <location>
        <begin position="1"/>
        <end position="156"/>
    </location>
</feature>
<dbReference type="NCBIfam" id="NF003828">
    <property type="entry name" value="PRK05416.1"/>
    <property type="match status" value="1"/>
</dbReference>
<sequence>MRFIIITGLSGAGKTQVIRCLEDLDYYCIDNMPPALIPKFAEICYSSNGKIDKVAMVIDIRGGDMFNELYNELNVLKASGYNYEVLFLEASDEVLVKRYKETRRMHPLARGGGLIEGIQKERSILEFVRNKANHVIDTSNFTTAQLKDAVRELFEGSAGGGGIVVNVQSFGFKYGIILDGDLVFDVRFLPNPFYKENLKNHTGLDEDVQEYVLKFEQTKEFLGKLNDMVTYLLPYYIEEGKSQLVIGIGCTGGKHRSVTIALQLYNHLKAAGYNAVLSHRDIHKDHY</sequence>
<keyword evidence="2 4" id="KW-0067">ATP-binding</keyword>
<comment type="caution">
    <text evidence="7">The sequence shown here is derived from an EMBL/GenBank/DDBJ whole genome shotgun (WGS) entry which is preliminary data.</text>
</comment>
<name>A0A9D1NFV3_9FIRM</name>
<evidence type="ECO:0000259" key="5">
    <source>
        <dbReference type="Pfam" id="PF03668"/>
    </source>
</evidence>
<accession>A0A9D1NFV3</accession>
<protein>
    <submittedName>
        <fullName evidence="7">RNase adapter RapZ</fullName>
    </submittedName>
</protein>
<reference evidence="7" key="1">
    <citation type="submission" date="2020-10" db="EMBL/GenBank/DDBJ databases">
        <authorList>
            <person name="Gilroy R."/>
        </authorList>
    </citation>
    <scope>NUCLEOTIDE SEQUENCE</scope>
    <source>
        <strain evidence="7">4920</strain>
    </source>
</reference>
<dbReference type="InterPro" id="IPR053931">
    <property type="entry name" value="RapZ_C"/>
</dbReference>
<evidence type="ECO:0000313" key="7">
    <source>
        <dbReference type="EMBL" id="HIV02310.1"/>
    </source>
</evidence>
<dbReference type="AlphaFoldDB" id="A0A9D1NFV3"/>
<evidence type="ECO:0000256" key="1">
    <source>
        <dbReference type="ARBA" id="ARBA00022741"/>
    </source>
</evidence>
<dbReference type="Pfam" id="PF03668">
    <property type="entry name" value="RapZ-like_N"/>
    <property type="match status" value="1"/>
</dbReference>
<dbReference type="InterPro" id="IPR005337">
    <property type="entry name" value="RapZ-like"/>
</dbReference>
<dbReference type="InterPro" id="IPR027417">
    <property type="entry name" value="P-loop_NTPase"/>
</dbReference>
<keyword evidence="1 4" id="KW-0547">Nucleotide-binding</keyword>
<feature type="binding site" evidence="4">
    <location>
        <begin position="8"/>
        <end position="15"/>
    </location>
    <ligand>
        <name>ATP</name>
        <dbReference type="ChEBI" id="CHEBI:30616"/>
    </ligand>
</feature>
<dbReference type="PANTHER" id="PTHR30448:SF0">
    <property type="entry name" value="RNASE ADAPTER PROTEIN RAPZ"/>
    <property type="match status" value="1"/>
</dbReference>
<dbReference type="Gene3D" id="3.40.50.300">
    <property type="entry name" value="P-loop containing nucleotide triphosphate hydrolases"/>
    <property type="match status" value="1"/>
</dbReference>
<feature type="domain" description="RapZ C-terminal" evidence="6">
    <location>
        <begin position="164"/>
        <end position="283"/>
    </location>
</feature>
<feature type="binding site" evidence="4">
    <location>
        <begin position="59"/>
        <end position="62"/>
    </location>
    <ligand>
        <name>GTP</name>
        <dbReference type="ChEBI" id="CHEBI:37565"/>
    </ligand>
</feature>
<gene>
    <name evidence="7" type="primary">rapZ</name>
    <name evidence="7" type="ORF">IAC74_01950</name>
</gene>
<proteinExistence type="inferred from homology"/>
<evidence type="ECO:0000259" key="6">
    <source>
        <dbReference type="Pfam" id="PF22740"/>
    </source>
</evidence>
<evidence type="ECO:0000256" key="2">
    <source>
        <dbReference type="ARBA" id="ARBA00022840"/>
    </source>
</evidence>
<organism evidence="7 8">
    <name type="scientific">Candidatus Aphodoplasma excrementigallinarum</name>
    <dbReference type="NCBI Taxonomy" id="2840673"/>
    <lineage>
        <taxon>Bacteria</taxon>
        <taxon>Bacillati</taxon>
        <taxon>Bacillota</taxon>
        <taxon>Clostridia</taxon>
        <taxon>Eubacteriales</taxon>
        <taxon>Candidatus Aphodoplasma</taxon>
    </lineage>
</organism>
<dbReference type="InterPro" id="IPR053930">
    <property type="entry name" value="RapZ-like_N"/>
</dbReference>
<evidence type="ECO:0000256" key="3">
    <source>
        <dbReference type="ARBA" id="ARBA00023134"/>
    </source>
</evidence>
<dbReference type="PIRSF" id="PIRSF005052">
    <property type="entry name" value="P-loopkin"/>
    <property type="match status" value="1"/>
</dbReference>
<reference evidence="7" key="2">
    <citation type="journal article" date="2021" name="PeerJ">
        <title>Extensive microbial diversity within the chicken gut microbiome revealed by metagenomics and culture.</title>
        <authorList>
            <person name="Gilroy R."/>
            <person name="Ravi A."/>
            <person name="Getino M."/>
            <person name="Pursley I."/>
            <person name="Horton D.L."/>
            <person name="Alikhan N.F."/>
            <person name="Baker D."/>
            <person name="Gharbi K."/>
            <person name="Hall N."/>
            <person name="Watson M."/>
            <person name="Adriaenssens E.M."/>
            <person name="Foster-Nyarko E."/>
            <person name="Jarju S."/>
            <person name="Secka A."/>
            <person name="Antonio M."/>
            <person name="Oren A."/>
            <person name="Chaudhuri R.R."/>
            <person name="La Ragione R."/>
            <person name="Hildebrand F."/>
            <person name="Pallen M.J."/>
        </authorList>
    </citation>
    <scope>NUCLEOTIDE SEQUENCE</scope>
    <source>
        <strain evidence="7">4920</strain>
    </source>
</reference>
<evidence type="ECO:0000256" key="4">
    <source>
        <dbReference type="HAMAP-Rule" id="MF_00636"/>
    </source>
</evidence>
<dbReference type="Pfam" id="PF22740">
    <property type="entry name" value="PapZ_C"/>
    <property type="match status" value="1"/>
</dbReference>